<name>A0A6A5C7D4_NAEFO</name>
<reference evidence="2 3" key="1">
    <citation type="journal article" date="2019" name="Sci. Rep.">
        <title>Nanopore sequencing improves the draft genome of the human pathogenic amoeba Naegleria fowleri.</title>
        <authorList>
            <person name="Liechti N."/>
            <person name="Schurch N."/>
            <person name="Bruggmann R."/>
            <person name="Wittwer M."/>
        </authorList>
    </citation>
    <scope>NUCLEOTIDE SEQUENCE [LARGE SCALE GENOMIC DNA]</scope>
    <source>
        <strain evidence="2 3">ATCC 30894</strain>
    </source>
</reference>
<dbReference type="Proteomes" id="UP000444721">
    <property type="component" value="Unassembled WGS sequence"/>
</dbReference>
<dbReference type="OMA" id="CIICSTC"/>
<comment type="caution">
    <text evidence="2">The sequence shown here is derived from an EMBL/GenBank/DDBJ whole genome shotgun (WGS) entry which is preliminary data.</text>
</comment>
<keyword evidence="1" id="KW-0732">Signal</keyword>
<organism evidence="2 3">
    <name type="scientific">Naegleria fowleri</name>
    <name type="common">Brain eating amoeba</name>
    <dbReference type="NCBI Taxonomy" id="5763"/>
    <lineage>
        <taxon>Eukaryota</taxon>
        <taxon>Discoba</taxon>
        <taxon>Heterolobosea</taxon>
        <taxon>Tetramitia</taxon>
        <taxon>Eutetramitia</taxon>
        <taxon>Vahlkampfiidae</taxon>
        <taxon>Naegleria</taxon>
    </lineage>
</organism>
<dbReference type="EMBL" id="VFQX01000004">
    <property type="protein sequence ID" value="KAF0983666.1"/>
    <property type="molecule type" value="Genomic_DNA"/>
</dbReference>
<dbReference type="RefSeq" id="XP_044568379.1">
    <property type="nucleotide sequence ID" value="XM_044711341.1"/>
</dbReference>
<sequence length="261" mass="29670">MSTLKLSLFLSFLLCIICSTCMVVRAQVNCDPTQLYDAELILLYDDVVPFEFIPKRIELALNTTRFPASKQQEALQFFKNRFNIDFTNSSNAPTNFRLESGSFEGYNIYGATTTKSRFFGSPLIRVFADFMTVVALDSSSVDPFTNAPITKDSIAQYGYYTMIYAKNGTAFTAPIRASSQRFLDAWRDNMGNLDWSRTIDFDLDSPEWGAGESVGAFYMPMQDPFFGRSQVAMRETMRFPPTRYLNRGQSTKITSCQSWLN</sequence>
<dbReference type="VEuPathDB" id="AmoebaDB:FDP41_007581"/>
<proteinExistence type="predicted"/>
<keyword evidence="3" id="KW-1185">Reference proteome</keyword>
<dbReference type="VEuPathDB" id="AmoebaDB:NfTy_007440"/>
<dbReference type="AlphaFoldDB" id="A0A6A5C7D4"/>
<dbReference type="OrthoDB" id="10255009at2759"/>
<gene>
    <name evidence="2" type="ORF">FDP41_007581</name>
</gene>
<dbReference type="VEuPathDB" id="AmoebaDB:NF0015460"/>
<dbReference type="GeneID" id="68114799"/>
<protein>
    <submittedName>
        <fullName evidence="2">Uncharacterized protein</fullName>
    </submittedName>
</protein>
<evidence type="ECO:0000313" key="3">
    <source>
        <dbReference type="Proteomes" id="UP000444721"/>
    </source>
</evidence>
<feature type="signal peptide" evidence="1">
    <location>
        <begin position="1"/>
        <end position="26"/>
    </location>
</feature>
<accession>A0A6A5C7D4</accession>
<evidence type="ECO:0000256" key="1">
    <source>
        <dbReference type="SAM" id="SignalP"/>
    </source>
</evidence>
<evidence type="ECO:0000313" key="2">
    <source>
        <dbReference type="EMBL" id="KAF0983666.1"/>
    </source>
</evidence>
<feature type="chain" id="PRO_5025396040" evidence="1">
    <location>
        <begin position="27"/>
        <end position="261"/>
    </location>
</feature>